<sequence length="473" mass="50342">MTQVWQEAWFPWAVALAVGVPVLLIVLTEVLGALNRRKHAAAKPIRLLRNYVVPVGAVFALLVFATARADDITWVRIVGTLLGFLVILLILSAFNVALFANAEEGSWRDRIPSIFVDLARLALILISLAILFSWVWGADIGGLVTALGVTSIVIGLALQNAVGGVISGLLLLFEQPFRLGDWLDTGSVRGRVVEVNWRAVHLDTGNGIQIVPNSSLAGASFTNLSQPAGAYTASVEVTFSTDDPPDDVLRLLREVGSGLPMLEPGDVVSASYLGSARFSVTLPVSGPSTADAAVALFRAWLWYASRRRGLALDGDGSDPIATPERLRSAIAALAPTLHAREEDYDDLARTCALERYGPGETIQQAGIIPGAMRFLVEGGVHLAVPTTDGLITFQRLGVGDFIGQTALTREVAMAAAIADGTTLVLRMPLSTIDQLVRSKPRLAQEIGASIDNKHRQAQAALAEAGIVRGTIGR</sequence>
<dbReference type="EMBL" id="RKHL01000001">
    <property type="protein sequence ID" value="ROR82832.1"/>
    <property type="molecule type" value="Genomic_DNA"/>
</dbReference>
<reference evidence="7 8" key="1">
    <citation type="submission" date="2018-11" db="EMBL/GenBank/DDBJ databases">
        <title>Sequencing the genomes of 1000 actinobacteria strains.</title>
        <authorList>
            <person name="Klenk H.-P."/>
        </authorList>
    </citation>
    <scope>NUCLEOTIDE SEQUENCE [LARGE SCALE GENOMIC DNA]</scope>
    <source>
        <strain evidence="7 8">DSM 14012</strain>
    </source>
</reference>
<dbReference type="SUPFAM" id="SSF50182">
    <property type="entry name" value="Sm-like ribonucleoproteins"/>
    <property type="match status" value="1"/>
</dbReference>
<keyword evidence="3 5" id="KW-1133">Transmembrane helix</keyword>
<dbReference type="InterPro" id="IPR014710">
    <property type="entry name" value="RmlC-like_jellyroll"/>
</dbReference>
<feature type="transmembrane region" description="Helical" evidence="5">
    <location>
        <begin position="73"/>
        <end position="98"/>
    </location>
</feature>
<dbReference type="CDD" id="cd00038">
    <property type="entry name" value="CAP_ED"/>
    <property type="match status" value="1"/>
</dbReference>
<evidence type="ECO:0000313" key="7">
    <source>
        <dbReference type="EMBL" id="ROR82832.1"/>
    </source>
</evidence>
<keyword evidence="8" id="KW-1185">Reference proteome</keyword>
<dbReference type="Proteomes" id="UP000266915">
    <property type="component" value="Unassembled WGS sequence"/>
</dbReference>
<organism evidence="7 8">
    <name type="scientific">Plantibacter flavus</name>
    <dbReference type="NCBI Taxonomy" id="150123"/>
    <lineage>
        <taxon>Bacteria</taxon>
        <taxon>Bacillati</taxon>
        <taxon>Actinomycetota</taxon>
        <taxon>Actinomycetes</taxon>
        <taxon>Micrococcales</taxon>
        <taxon>Microbacteriaceae</taxon>
        <taxon>Plantibacter</taxon>
    </lineage>
</organism>
<comment type="subcellular location">
    <subcellularLocation>
        <location evidence="1">Membrane</location>
    </subcellularLocation>
</comment>
<evidence type="ECO:0000256" key="5">
    <source>
        <dbReference type="SAM" id="Phobius"/>
    </source>
</evidence>
<evidence type="ECO:0000256" key="3">
    <source>
        <dbReference type="ARBA" id="ARBA00022989"/>
    </source>
</evidence>
<dbReference type="GO" id="GO:0016020">
    <property type="term" value="C:membrane"/>
    <property type="evidence" value="ECO:0007669"/>
    <property type="project" value="UniProtKB-SubCell"/>
</dbReference>
<accession>A0A3N2C5R4</accession>
<keyword evidence="2 5" id="KW-0812">Transmembrane</keyword>
<dbReference type="GO" id="GO:0055085">
    <property type="term" value="P:transmembrane transport"/>
    <property type="evidence" value="ECO:0007669"/>
    <property type="project" value="InterPro"/>
</dbReference>
<dbReference type="SUPFAM" id="SSF51206">
    <property type="entry name" value="cAMP-binding domain-like"/>
    <property type="match status" value="1"/>
</dbReference>
<feature type="domain" description="Cyclic nucleotide-binding" evidence="6">
    <location>
        <begin position="341"/>
        <end position="417"/>
    </location>
</feature>
<dbReference type="PANTHER" id="PTHR30566:SF25">
    <property type="entry name" value="INNER MEMBRANE PROTEIN"/>
    <property type="match status" value="1"/>
</dbReference>
<feature type="transmembrane region" description="Helical" evidence="5">
    <location>
        <begin position="47"/>
        <end position="67"/>
    </location>
</feature>
<dbReference type="RefSeq" id="WP_085512750.1">
    <property type="nucleotide sequence ID" value="NZ_FXAP01000004.1"/>
</dbReference>
<evidence type="ECO:0000256" key="1">
    <source>
        <dbReference type="ARBA" id="ARBA00004370"/>
    </source>
</evidence>
<evidence type="ECO:0000313" key="8">
    <source>
        <dbReference type="Proteomes" id="UP000266915"/>
    </source>
</evidence>
<dbReference type="Gene3D" id="2.30.30.60">
    <property type="match status" value="1"/>
</dbReference>
<dbReference type="InterPro" id="IPR018490">
    <property type="entry name" value="cNMP-bd_dom_sf"/>
</dbReference>
<name>A0A3N2C5R4_9MICO</name>
<evidence type="ECO:0000256" key="2">
    <source>
        <dbReference type="ARBA" id="ARBA00022692"/>
    </source>
</evidence>
<feature type="transmembrane region" description="Helical" evidence="5">
    <location>
        <begin position="143"/>
        <end position="173"/>
    </location>
</feature>
<dbReference type="Pfam" id="PF00027">
    <property type="entry name" value="cNMP_binding"/>
    <property type="match status" value="1"/>
</dbReference>
<dbReference type="PANTHER" id="PTHR30566">
    <property type="entry name" value="YNAI-RELATED MECHANOSENSITIVE ION CHANNEL"/>
    <property type="match status" value="1"/>
</dbReference>
<evidence type="ECO:0000256" key="4">
    <source>
        <dbReference type="ARBA" id="ARBA00023136"/>
    </source>
</evidence>
<protein>
    <submittedName>
        <fullName evidence="7">Cyclic nucleotide-binding protein</fullName>
    </submittedName>
</protein>
<feature type="transmembrane region" description="Helical" evidence="5">
    <location>
        <begin position="118"/>
        <end position="137"/>
    </location>
</feature>
<dbReference type="InterPro" id="IPR023408">
    <property type="entry name" value="MscS_beta-dom_sf"/>
</dbReference>
<feature type="transmembrane region" description="Helical" evidence="5">
    <location>
        <begin position="12"/>
        <end position="35"/>
    </location>
</feature>
<gene>
    <name evidence="7" type="ORF">EDD42_2928</name>
</gene>
<comment type="caution">
    <text evidence="7">The sequence shown here is derived from an EMBL/GenBank/DDBJ whole genome shotgun (WGS) entry which is preliminary data.</text>
</comment>
<dbReference type="InterPro" id="IPR000595">
    <property type="entry name" value="cNMP-bd_dom"/>
</dbReference>
<dbReference type="InterPro" id="IPR006685">
    <property type="entry name" value="MscS_channel_2nd"/>
</dbReference>
<dbReference type="AlphaFoldDB" id="A0A3N2C5R4"/>
<dbReference type="Pfam" id="PF00924">
    <property type="entry name" value="MS_channel_2nd"/>
    <property type="match status" value="1"/>
</dbReference>
<dbReference type="InterPro" id="IPR010920">
    <property type="entry name" value="LSM_dom_sf"/>
</dbReference>
<dbReference type="Gene3D" id="1.10.287.1260">
    <property type="match status" value="1"/>
</dbReference>
<keyword evidence="4 5" id="KW-0472">Membrane</keyword>
<dbReference type="Gene3D" id="2.60.120.10">
    <property type="entry name" value="Jelly Rolls"/>
    <property type="match status" value="1"/>
</dbReference>
<proteinExistence type="predicted"/>
<evidence type="ECO:0000259" key="6">
    <source>
        <dbReference type="PROSITE" id="PS50042"/>
    </source>
</evidence>
<dbReference type="PROSITE" id="PS50042">
    <property type="entry name" value="CNMP_BINDING_3"/>
    <property type="match status" value="1"/>
</dbReference>